<name>A0A4Y2KZX3_ARAVE</name>
<organism evidence="1 2">
    <name type="scientific">Araneus ventricosus</name>
    <name type="common">Orbweaver spider</name>
    <name type="synonym">Epeira ventricosa</name>
    <dbReference type="NCBI Taxonomy" id="182803"/>
    <lineage>
        <taxon>Eukaryota</taxon>
        <taxon>Metazoa</taxon>
        <taxon>Ecdysozoa</taxon>
        <taxon>Arthropoda</taxon>
        <taxon>Chelicerata</taxon>
        <taxon>Arachnida</taxon>
        <taxon>Araneae</taxon>
        <taxon>Araneomorphae</taxon>
        <taxon>Entelegynae</taxon>
        <taxon>Araneoidea</taxon>
        <taxon>Araneidae</taxon>
        <taxon>Araneus</taxon>
    </lineage>
</organism>
<comment type="caution">
    <text evidence="1">The sequence shown here is derived from an EMBL/GenBank/DDBJ whole genome shotgun (WGS) entry which is preliminary data.</text>
</comment>
<dbReference type="AlphaFoldDB" id="A0A4Y2KZX3"/>
<protein>
    <submittedName>
        <fullName evidence="1">Uncharacterized protein</fullName>
    </submittedName>
</protein>
<reference evidence="1 2" key="1">
    <citation type="journal article" date="2019" name="Sci. Rep.">
        <title>Orb-weaving spider Araneus ventricosus genome elucidates the spidroin gene catalogue.</title>
        <authorList>
            <person name="Kono N."/>
            <person name="Nakamura H."/>
            <person name="Ohtoshi R."/>
            <person name="Moran D.A.P."/>
            <person name="Shinohara A."/>
            <person name="Yoshida Y."/>
            <person name="Fujiwara M."/>
            <person name="Mori M."/>
            <person name="Tomita M."/>
            <person name="Arakawa K."/>
        </authorList>
    </citation>
    <scope>NUCLEOTIDE SEQUENCE [LARGE SCALE GENOMIC DNA]</scope>
</reference>
<evidence type="ECO:0000313" key="1">
    <source>
        <dbReference type="EMBL" id="GBN07093.1"/>
    </source>
</evidence>
<proteinExistence type="predicted"/>
<dbReference type="Proteomes" id="UP000499080">
    <property type="component" value="Unassembled WGS sequence"/>
</dbReference>
<keyword evidence="2" id="KW-1185">Reference proteome</keyword>
<evidence type="ECO:0000313" key="2">
    <source>
        <dbReference type="Proteomes" id="UP000499080"/>
    </source>
</evidence>
<dbReference type="EMBL" id="BGPR01005131">
    <property type="protein sequence ID" value="GBN07093.1"/>
    <property type="molecule type" value="Genomic_DNA"/>
</dbReference>
<sequence>MWRAAIALWLDIGFKIGGFNVRNQILLKNRIFRLFHVAVECLQSRVNCPLTDVVRRLEEGFLVQASPLPSDHHSKLRGLSQNSPHVVSKTMTKLSYQIYDFRRLSLQNSCC</sequence>
<accession>A0A4Y2KZX3</accession>
<gene>
    <name evidence="1" type="ORF">AVEN_25453_1</name>
</gene>